<reference evidence="3" key="1">
    <citation type="journal article" date="2021" name="Nat. Commun.">
        <title>Genetic determinants of endophytism in the Arabidopsis root mycobiome.</title>
        <authorList>
            <person name="Mesny F."/>
            <person name="Miyauchi S."/>
            <person name="Thiergart T."/>
            <person name="Pickel B."/>
            <person name="Atanasova L."/>
            <person name="Karlsson M."/>
            <person name="Huettel B."/>
            <person name="Barry K.W."/>
            <person name="Haridas S."/>
            <person name="Chen C."/>
            <person name="Bauer D."/>
            <person name="Andreopoulos W."/>
            <person name="Pangilinan J."/>
            <person name="LaButti K."/>
            <person name="Riley R."/>
            <person name="Lipzen A."/>
            <person name="Clum A."/>
            <person name="Drula E."/>
            <person name="Henrissat B."/>
            <person name="Kohler A."/>
            <person name="Grigoriev I.V."/>
            <person name="Martin F.M."/>
            <person name="Hacquard S."/>
        </authorList>
    </citation>
    <scope>NUCLEOTIDE SEQUENCE</scope>
    <source>
        <strain evidence="3">MPI-CAGE-CH-0235</strain>
    </source>
</reference>
<dbReference type="Pfam" id="PF26639">
    <property type="entry name" value="Het-6_barrel"/>
    <property type="match status" value="1"/>
</dbReference>
<gene>
    <name evidence="3" type="ORF">B0I35DRAFT_88142</name>
</gene>
<proteinExistence type="predicted"/>
<protein>
    <submittedName>
        <fullName evidence="3">Heterokaryon incompatibility protein-domain-containing protein</fullName>
    </submittedName>
</protein>
<evidence type="ECO:0000259" key="2">
    <source>
        <dbReference type="Pfam" id="PF06985"/>
    </source>
</evidence>
<dbReference type="PANTHER" id="PTHR24148">
    <property type="entry name" value="ANKYRIN REPEAT DOMAIN-CONTAINING PROTEIN 39 HOMOLOG-RELATED"/>
    <property type="match status" value="1"/>
</dbReference>
<accession>A0A8K0WLA1</accession>
<evidence type="ECO:0000313" key="4">
    <source>
        <dbReference type="Proteomes" id="UP000813444"/>
    </source>
</evidence>
<dbReference type="InterPro" id="IPR010730">
    <property type="entry name" value="HET"/>
</dbReference>
<feature type="compositionally biased region" description="Low complexity" evidence="1">
    <location>
        <begin position="491"/>
        <end position="504"/>
    </location>
</feature>
<name>A0A8K0WLA1_9HYPO</name>
<dbReference type="InterPro" id="IPR052895">
    <property type="entry name" value="HetReg/Transcr_Mod"/>
</dbReference>
<keyword evidence="4" id="KW-1185">Reference proteome</keyword>
<dbReference type="AlphaFoldDB" id="A0A8K0WLA1"/>
<dbReference type="Proteomes" id="UP000813444">
    <property type="component" value="Unassembled WGS sequence"/>
</dbReference>
<organism evidence="3 4">
    <name type="scientific">Stachybotrys elegans</name>
    <dbReference type="NCBI Taxonomy" id="80388"/>
    <lineage>
        <taxon>Eukaryota</taxon>
        <taxon>Fungi</taxon>
        <taxon>Dikarya</taxon>
        <taxon>Ascomycota</taxon>
        <taxon>Pezizomycotina</taxon>
        <taxon>Sordariomycetes</taxon>
        <taxon>Hypocreomycetidae</taxon>
        <taxon>Hypocreales</taxon>
        <taxon>Stachybotryaceae</taxon>
        <taxon>Stachybotrys</taxon>
    </lineage>
</organism>
<feature type="domain" description="Heterokaryon incompatibility" evidence="2">
    <location>
        <begin position="30"/>
        <end position="179"/>
    </location>
</feature>
<dbReference type="EMBL" id="JAGPNK010000014">
    <property type="protein sequence ID" value="KAH7308887.1"/>
    <property type="molecule type" value="Genomic_DNA"/>
</dbReference>
<evidence type="ECO:0000256" key="1">
    <source>
        <dbReference type="SAM" id="MobiDB-lite"/>
    </source>
</evidence>
<comment type="caution">
    <text evidence="3">The sequence shown here is derived from an EMBL/GenBank/DDBJ whole genome shotgun (WGS) entry which is preliminary data.</text>
</comment>
<dbReference type="PANTHER" id="PTHR24148:SF64">
    <property type="entry name" value="HETEROKARYON INCOMPATIBILITY DOMAIN-CONTAINING PROTEIN"/>
    <property type="match status" value="1"/>
</dbReference>
<feature type="region of interest" description="Disordered" evidence="1">
    <location>
        <begin position="489"/>
        <end position="513"/>
    </location>
</feature>
<dbReference type="Pfam" id="PF06985">
    <property type="entry name" value="HET"/>
    <property type="match status" value="1"/>
</dbReference>
<sequence>MLTLSAGLPDDPLSGFLTEFNMDDAAHEAYEPLSYVWDAPNFDRTFICDGKRLSITTNLDHGLRRIRMPDKDRRVWVDQICINLQDTVERRSQVQFINAIYKHASSVLVWLGPDTGQEADAAFSFVRSLSDTLNDAGRYAQFKADHTSDMLTRRREEDWASVKALTQLPWFESVWIMEEIGTRASATLLWGDASIDWYTLYSVCDKLTEFHYLRRRFNIETSKVKFVLQRFIPPNVATRHANRLSFIYELHRARHVKATDPRDRVFAFLGHYWGEELRGLKANYDTETATLPNVYRDVAVRTMERGGGDSGLIALAAVQHHELASSLADWRERRDKAGDRHYMPSWVPDWRTYTSYILSEPTSPHRACGSGSFSKPSFVIYGTQLHIKGVAIDVITDASEPLKPKAFYDPEPGEQTLIEHLWRTVCGYGVDSSGDGGDHLFSLRPLYRQDDEAKDAAQSGDARCPAVLAYMQTLSNGGAATALRRFDGEHASASNSSGSAPDSSGQREQESRENFYRSISDSQWLAQGAAYLTRTMAAAGDAKAVSPELQSLATSKGVLGGDAEWSRSANGASSGRVFARTAKGYFVLGPKVLAKGDRICVLWGGKMCFCLRPLDQGRFLLVGECYVHGLMNGEAASQVEKNELQEEEFVLV</sequence>
<evidence type="ECO:0000313" key="3">
    <source>
        <dbReference type="EMBL" id="KAH7308887.1"/>
    </source>
</evidence>
<dbReference type="OrthoDB" id="2504919at2759"/>